<dbReference type="AlphaFoldDB" id="A0A9Q0RLE8"/>
<feature type="domain" description="NlpC/P60" evidence="6">
    <location>
        <begin position="19"/>
        <end position="153"/>
    </location>
</feature>
<evidence type="ECO:0000256" key="5">
    <source>
        <dbReference type="SAM" id="SignalP"/>
    </source>
</evidence>
<dbReference type="InterPro" id="IPR051794">
    <property type="entry name" value="PG_Endopeptidase_C40"/>
</dbReference>
<feature type="chain" id="PRO_5040112935" description="NlpC/P60 domain-containing protein" evidence="5">
    <location>
        <begin position="21"/>
        <end position="153"/>
    </location>
</feature>
<evidence type="ECO:0000313" key="8">
    <source>
        <dbReference type="Proteomes" id="UP001142055"/>
    </source>
</evidence>
<evidence type="ECO:0000256" key="4">
    <source>
        <dbReference type="ARBA" id="ARBA00022807"/>
    </source>
</evidence>
<accession>A0A9Q0RLE8</accession>
<feature type="signal peptide" evidence="5">
    <location>
        <begin position="1"/>
        <end position="20"/>
    </location>
</feature>
<evidence type="ECO:0000256" key="2">
    <source>
        <dbReference type="ARBA" id="ARBA00022670"/>
    </source>
</evidence>
<dbReference type="PROSITE" id="PS51935">
    <property type="entry name" value="NLPC_P60"/>
    <property type="match status" value="1"/>
</dbReference>
<dbReference type="SUPFAM" id="SSF54001">
    <property type="entry name" value="Cysteine proteinases"/>
    <property type="match status" value="1"/>
</dbReference>
<organism evidence="7 8">
    <name type="scientific">Blomia tropicalis</name>
    <name type="common">Mite</name>
    <dbReference type="NCBI Taxonomy" id="40697"/>
    <lineage>
        <taxon>Eukaryota</taxon>
        <taxon>Metazoa</taxon>
        <taxon>Ecdysozoa</taxon>
        <taxon>Arthropoda</taxon>
        <taxon>Chelicerata</taxon>
        <taxon>Arachnida</taxon>
        <taxon>Acari</taxon>
        <taxon>Acariformes</taxon>
        <taxon>Sarcoptiformes</taxon>
        <taxon>Astigmata</taxon>
        <taxon>Glycyphagoidea</taxon>
        <taxon>Echimyopodidae</taxon>
        <taxon>Blomia</taxon>
    </lineage>
</organism>
<proteinExistence type="inferred from homology"/>
<dbReference type="EMBL" id="JAPWDV010000002">
    <property type="protein sequence ID" value="KAJ6220253.1"/>
    <property type="molecule type" value="Genomic_DNA"/>
</dbReference>
<reference evidence="7" key="1">
    <citation type="submission" date="2022-12" db="EMBL/GenBank/DDBJ databases">
        <title>Genome assemblies of Blomia tropicalis.</title>
        <authorList>
            <person name="Cui Y."/>
        </authorList>
    </citation>
    <scope>NUCLEOTIDE SEQUENCE</scope>
    <source>
        <tissue evidence="7">Adult mites</tissue>
    </source>
</reference>
<comment type="caution">
    <text evidence="7">The sequence shown here is derived from an EMBL/GenBank/DDBJ whole genome shotgun (WGS) entry which is preliminary data.</text>
</comment>
<evidence type="ECO:0000256" key="1">
    <source>
        <dbReference type="ARBA" id="ARBA00007074"/>
    </source>
</evidence>
<dbReference type="Pfam" id="PF00877">
    <property type="entry name" value="NLPC_P60"/>
    <property type="match status" value="1"/>
</dbReference>
<evidence type="ECO:0000313" key="7">
    <source>
        <dbReference type="EMBL" id="KAJ6220253.1"/>
    </source>
</evidence>
<evidence type="ECO:0000259" key="6">
    <source>
        <dbReference type="PROSITE" id="PS51935"/>
    </source>
</evidence>
<dbReference type="InterPro" id="IPR000064">
    <property type="entry name" value="NLP_P60_dom"/>
</dbReference>
<dbReference type="Gene3D" id="3.90.1720.10">
    <property type="entry name" value="endopeptidase domain like (from Nostoc punctiforme)"/>
    <property type="match status" value="1"/>
</dbReference>
<keyword evidence="4" id="KW-0788">Thiol protease</keyword>
<dbReference type="OrthoDB" id="2251794at2759"/>
<keyword evidence="5" id="KW-0732">Signal</keyword>
<dbReference type="GO" id="GO:0006508">
    <property type="term" value="P:proteolysis"/>
    <property type="evidence" value="ECO:0007669"/>
    <property type="project" value="UniProtKB-KW"/>
</dbReference>
<dbReference type="PANTHER" id="PTHR47359">
    <property type="entry name" value="PEPTIDOGLYCAN DL-ENDOPEPTIDASE CWLO"/>
    <property type="match status" value="1"/>
</dbReference>
<comment type="similarity">
    <text evidence="1">Belongs to the peptidase C40 family.</text>
</comment>
<dbReference type="InterPro" id="IPR038765">
    <property type="entry name" value="Papain-like_cys_pep_sf"/>
</dbReference>
<name>A0A9Q0RLE8_BLOTA</name>
<dbReference type="Proteomes" id="UP001142055">
    <property type="component" value="Chromosome 2"/>
</dbReference>
<dbReference type="OMA" id="DMLFWAT"/>
<dbReference type="PANTHER" id="PTHR47359:SF3">
    <property type="entry name" value="NLP_P60 DOMAIN-CONTAINING PROTEIN-RELATED"/>
    <property type="match status" value="1"/>
</dbReference>
<protein>
    <recommendedName>
        <fullName evidence="6">NlpC/P60 domain-containing protein</fullName>
    </recommendedName>
</protein>
<keyword evidence="3" id="KW-0378">Hydrolase</keyword>
<keyword evidence="2" id="KW-0645">Protease</keyword>
<keyword evidence="8" id="KW-1185">Reference proteome</keyword>
<dbReference type="GO" id="GO:0008234">
    <property type="term" value="F:cysteine-type peptidase activity"/>
    <property type="evidence" value="ECO:0007669"/>
    <property type="project" value="UniProtKB-KW"/>
</dbReference>
<gene>
    <name evidence="7" type="ORF">RDWZM_006065</name>
</gene>
<sequence length="153" mass="16372">MKLIISLTILVCVAIEQAMAGGHEIVTAARSQLGVPYSWGGGNWAGKSKGIDSGAHTVGFDCSGLAQYAVYHGTHKKIARVASAQYADHQCHHVPYAQHLPGDLVFFNDGGSIHHVAIISGKNTMIHAPHTGDHVREAAVYVKGRMSTVQRCF</sequence>
<evidence type="ECO:0000256" key="3">
    <source>
        <dbReference type="ARBA" id="ARBA00022801"/>
    </source>
</evidence>